<proteinExistence type="predicted"/>
<gene>
    <name evidence="1" type="ORF">NM688_g569</name>
</gene>
<dbReference type="EMBL" id="JANHOG010000048">
    <property type="protein sequence ID" value="KAJ3559062.1"/>
    <property type="molecule type" value="Genomic_DNA"/>
</dbReference>
<accession>A0ACC1TDS4</accession>
<organism evidence="1 2">
    <name type="scientific">Phlebia brevispora</name>
    <dbReference type="NCBI Taxonomy" id="194682"/>
    <lineage>
        <taxon>Eukaryota</taxon>
        <taxon>Fungi</taxon>
        <taxon>Dikarya</taxon>
        <taxon>Basidiomycota</taxon>
        <taxon>Agaricomycotina</taxon>
        <taxon>Agaricomycetes</taxon>
        <taxon>Polyporales</taxon>
        <taxon>Meruliaceae</taxon>
        <taxon>Phlebia</taxon>
    </lineage>
</organism>
<reference evidence="1" key="1">
    <citation type="submission" date="2022-07" db="EMBL/GenBank/DDBJ databases">
        <title>Genome Sequence of Phlebia brevispora.</title>
        <authorList>
            <person name="Buettner E."/>
        </authorList>
    </citation>
    <scope>NUCLEOTIDE SEQUENCE</scope>
    <source>
        <strain evidence="1">MPL23</strain>
    </source>
</reference>
<dbReference type="Proteomes" id="UP001148662">
    <property type="component" value="Unassembled WGS sequence"/>
</dbReference>
<sequence>MIPALIKQAGTPDDLREVADADSSLVHIAIGKTSIEFSRSWNGTIFINDDKGPACLNINRAHDSATDALHRSTITHIHRFRLLCSMPPLLEVSQCYANREDALLSPLWEHGSTLPEVFQDFAPNDGPAYTQVGDMPDLQYPLLNNSEEEHQEHDQRNYYSDLVPNEDAARKASSASENVHGVDGQTETEEEEEDELMQSPMVCSDKNIIPKPRNMHQYRSWKSIPYLPEQEIPVIRKTLRSLRKTCLQAGKPWSRQPKSVRDRVIREAIAACPILECYEDAWPVVAVSREHLTMSNYRSRRGLQRTARSIEATRGEETTDVHGGLKIENQVTSNHSRDVESTLSNSSVAEDVVANGDVSQEGDLQAVGIAFLQHLRRMSGWEDEQIRRFLQLHSGLSAFHVANILDIIQVFSAHAEIEETPVA</sequence>
<protein>
    <submittedName>
        <fullName evidence="1">Uncharacterized protein</fullName>
    </submittedName>
</protein>
<keyword evidence="2" id="KW-1185">Reference proteome</keyword>
<evidence type="ECO:0000313" key="1">
    <source>
        <dbReference type="EMBL" id="KAJ3559062.1"/>
    </source>
</evidence>
<name>A0ACC1TDS4_9APHY</name>
<comment type="caution">
    <text evidence="1">The sequence shown here is derived from an EMBL/GenBank/DDBJ whole genome shotgun (WGS) entry which is preliminary data.</text>
</comment>
<evidence type="ECO:0000313" key="2">
    <source>
        <dbReference type="Proteomes" id="UP001148662"/>
    </source>
</evidence>